<reference evidence="2 3" key="1">
    <citation type="submission" date="2019-07" db="EMBL/GenBank/DDBJ databases">
        <title>De Novo Assembly of kiwifruit Actinidia rufa.</title>
        <authorList>
            <person name="Sugita-Konishi S."/>
            <person name="Sato K."/>
            <person name="Mori E."/>
            <person name="Abe Y."/>
            <person name="Kisaki G."/>
            <person name="Hamano K."/>
            <person name="Suezawa K."/>
            <person name="Otani M."/>
            <person name="Fukuda T."/>
            <person name="Manabe T."/>
            <person name="Gomi K."/>
            <person name="Tabuchi M."/>
            <person name="Akimitsu K."/>
            <person name="Kataoka I."/>
        </authorList>
    </citation>
    <scope>NUCLEOTIDE SEQUENCE [LARGE SCALE GENOMIC DNA]</scope>
    <source>
        <strain evidence="3">cv. Fuchu</strain>
    </source>
</reference>
<evidence type="ECO:0000313" key="2">
    <source>
        <dbReference type="EMBL" id="GFZ21167.1"/>
    </source>
</evidence>
<feature type="compositionally biased region" description="Polar residues" evidence="1">
    <location>
        <begin position="773"/>
        <end position="784"/>
    </location>
</feature>
<feature type="compositionally biased region" description="Pro residues" evidence="1">
    <location>
        <begin position="216"/>
        <end position="227"/>
    </location>
</feature>
<feature type="region of interest" description="Disordered" evidence="1">
    <location>
        <begin position="452"/>
        <end position="475"/>
    </location>
</feature>
<dbReference type="GO" id="GO:0043622">
    <property type="term" value="P:cortical microtubule organization"/>
    <property type="evidence" value="ECO:0007669"/>
    <property type="project" value="TreeGrafter"/>
</dbReference>
<evidence type="ECO:0000313" key="3">
    <source>
        <dbReference type="Proteomes" id="UP000585474"/>
    </source>
</evidence>
<feature type="region of interest" description="Disordered" evidence="1">
    <location>
        <begin position="1"/>
        <end position="29"/>
    </location>
</feature>
<keyword evidence="3" id="KW-1185">Reference proteome</keyword>
<feature type="compositionally biased region" description="Low complexity" evidence="1">
    <location>
        <begin position="315"/>
        <end position="329"/>
    </location>
</feature>
<feature type="region of interest" description="Disordered" evidence="1">
    <location>
        <begin position="994"/>
        <end position="1013"/>
    </location>
</feature>
<organism evidence="2 3">
    <name type="scientific">Actinidia rufa</name>
    <dbReference type="NCBI Taxonomy" id="165716"/>
    <lineage>
        <taxon>Eukaryota</taxon>
        <taxon>Viridiplantae</taxon>
        <taxon>Streptophyta</taxon>
        <taxon>Embryophyta</taxon>
        <taxon>Tracheophyta</taxon>
        <taxon>Spermatophyta</taxon>
        <taxon>Magnoliopsida</taxon>
        <taxon>eudicotyledons</taxon>
        <taxon>Gunneridae</taxon>
        <taxon>Pentapetalae</taxon>
        <taxon>asterids</taxon>
        <taxon>Ericales</taxon>
        <taxon>Actinidiaceae</taxon>
        <taxon>Actinidia</taxon>
    </lineage>
</organism>
<feature type="compositionally biased region" description="Low complexity" evidence="1">
    <location>
        <begin position="994"/>
        <end position="1006"/>
    </location>
</feature>
<evidence type="ECO:0008006" key="4">
    <source>
        <dbReference type="Google" id="ProtNLM"/>
    </source>
</evidence>
<feature type="compositionally biased region" description="Polar residues" evidence="1">
    <location>
        <begin position="257"/>
        <end position="277"/>
    </location>
</feature>
<accession>A0A7J0HDF5</accession>
<name>A0A7J0HDF5_9ERIC</name>
<feature type="compositionally biased region" description="Basic and acidic residues" evidence="1">
    <location>
        <begin position="811"/>
        <end position="824"/>
    </location>
</feature>
<feature type="compositionally biased region" description="Polar residues" evidence="1">
    <location>
        <begin position="829"/>
        <end position="839"/>
    </location>
</feature>
<dbReference type="Proteomes" id="UP000585474">
    <property type="component" value="Unassembled WGS sequence"/>
</dbReference>
<feature type="region of interest" description="Disordered" evidence="1">
    <location>
        <begin position="362"/>
        <end position="403"/>
    </location>
</feature>
<dbReference type="PANTHER" id="PTHR31949:SF3">
    <property type="entry name" value="RUN_FYVE DOMAIN PROTEIN"/>
    <property type="match status" value="1"/>
</dbReference>
<comment type="caution">
    <text evidence="2">The sequence shown here is derived from an EMBL/GenBank/DDBJ whole genome shotgun (WGS) entry which is preliminary data.</text>
</comment>
<feature type="compositionally biased region" description="Low complexity" evidence="1">
    <location>
        <begin position="237"/>
        <end position="256"/>
    </location>
</feature>
<sequence>MPPSPAMRCSPGREPRRDNHKRGHSFEGGTFIREKDDDLALFNEMQTRERESFLLQSHDDFEDTFSTNLRDFSDYKLGISIPGRGESSDLLNADGEKNDYDWLLTPPDTPLFPSLDDEIPPVTLARRGRPQSQPITISRSSTVGHLFKSMGSMFIVLFLQVMMEKSRRSSIGSASPNRLSPSPRTGNCTSQMRGRAFSSPHSSPTPSLRHATPLRRPSPPPSKPSTPVPRSLTPTPRRMSTGSSGTVSSSGARGTSPGKTSRGNSASPKIRAWQTNIPGFPLDSPPNLRTSLGDRPASYLRGSSPASRNGRESASRSSRQSMSPTASRSVSSWHSLDRDLISSRSKASIASSGDDEVDALQSIPMSSSDRSSSRRVGAFPSNRAPAFSKKPTKAMLSSSAPKRSFDSALRQMDHRKGPKNMFRPLLSSVPSSTFYVGKASAEHSAMISMNSSVTTSSNASSDQGMSGPHDTEVSGDQKHDVMAAEWGKASYLDVQDEVFAFEKADAVNEDISPGVHDGSPNVMHGDFSRGARVDSQLGDAENFEYHITATAITATSERLEVQSNFSEVEVMALCSRCDRRYHAIELMEGDLKLCPDCRGSDEPLTITSPLRALIISENSPSPSVRISGEEKSFDAMKPMVSVPNTSKVINMAEAMATRHEENVPESRSLYAESSLNLFLENSLAETPAKEDMQKHENQQVIGQPTVGYNASDGDTVLQQMQHPSPKSEFDVSEGTGISILLNRSRSGKGPVVQGRNFTPTSIRYDDPSYVRDSATSMRSTLRQGSSSASSSVDLGSARQTETRVQRQLSGRKSDIETYRYDTNTKHQRTGSSLSGTSSHAFPGLGLATSTHEEKMEVGVSHVESEVVNETDAATQEQLLVLECAGVADTCIEVEFNKRHGTMTASTSELSTHPTNTDLRDSSVASFLNLEDSASYGNGDLQNDVRCISDQEASAVTPKPSTMEDDTVLNSILDSMDVVDAPTQSSQNIISEIEIENGSSSSPSSQSDVSTDLESTIDELPEPSIANISDKNPAASVAQPDILNHSDDILGTNFFHYNGS</sequence>
<protein>
    <recommendedName>
        <fullName evidence="4">Proline-rich family protein</fullName>
    </recommendedName>
</protein>
<proteinExistence type="predicted"/>
<dbReference type="PANTHER" id="PTHR31949">
    <property type="entry name" value="GASTRIC MUCIN-LIKE PROTEIN"/>
    <property type="match status" value="1"/>
</dbReference>
<feature type="region of interest" description="Disordered" evidence="1">
    <location>
        <begin position="745"/>
        <end position="840"/>
    </location>
</feature>
<dbReference type="EMBL" id="BJWL01000029">
    <property type="protein sequence ID" value="GFZ21167.1"/>
    <property type="molecule type" value="Genomic_DNA"/>
</dbReference>
<dbReference type="OrthoDB" id="1929779at2759"/>
<evidence type="ECO:0000256" key="1">
    <source>
        <dbReference type="SAM" id="MobiDB-lite"/>
    </source>
</evidence>
<feature type="compositionally biased region" description="Polar residues" evidence="1">
    <location>
        <begin position="169"/>
        <end position="192"/>
    </location>
</feature>
<feature type="compositionally biased region" description="Low complexity" evidence="1">
    <location>
        <begin position="452"/>
        <end position="461"/>
    </location>
</feature>
<dbReference type="GO" id="GO:0055028">
    <property type="term" value="C:cortical microtubule"/>
    <property type="evidence" value="ECO:0007669"/>
    <property type="project" value="TreeGrafter"/>
</dbReference>
<gene>
    <name evidence="2" type="ORF">Acr_29g0003290</name>
</gene>
<dbReference type="AlphaFoldDB" id="A0A7J0HDF5"/>
<feature type="region of interest" description="Disordered" evidence="1">
    <location>
        <begin position="169"/>
        <end position="334"/>
    </location>
</feature>